<evidence type="ECO:0000313" key="3">
    <source>
        <dbReference type="Proteomes" id="UP000245680"/>
    </source>
</evidence>
<dbReference type="SUPFAM" id="SSF51182">
    <property type="entry name" value="RmlC-like cupins"/>
    <property type="match status" value="1"/>
</dbReference>
<dbReference type="OrthoDB" id="9801227at2"/>
<comment type="caution">
    <text evidence="2">The sequence shown here is derived from an EMBL/GenBank/DDBJ whole genome shotgun (WGS) entry which is preliminary data.</text>
</comment>
<proteinExistence type="predicted"/>
<evidence type="ECO:0000259" key="1">
    <source>
        <dbReference type="Pfam" id="PF12973"/>
    </source>
</evidence>
<evidence type="ECO:0000313" key="2">
    <source>
        <dbReference type="EMBL" id="PWR02669.1"/>
    </source>
</evidence>
<protein>
    <submittedName>
        <fullName evidence="2">Allophanate hydrolase</fullName>
    </submittedName>
</protein>
<reference evidence="2 3" key="1">
    <citation type="submission" date="2018-05" db="EMBL/GenBank/DDBJ databases">
        <title>Rhodobacteraceae gen. nov., sp. nov. isolated from sea water.</title>
        <authorList>
            <person name="Ren Y."/>
        </authorList>
    </citation>
    <scope>NUCLEOTIDE SEQUENCE [LARGE SCALE GENOMIC DNA]</scope>
    <source>
        <strain evidence="2 3">TG-679</strain>
    </source>
</reference>
<feature type="domain" description="ChrR-like cupin" evidence="1">
    <location>
        <begin position="17"/>
        <end position="101"/>
    </location>
</feature>
<name>A0A2V2LK16_9RHOB</name>
<dbReference type="Proteomes" id="UP000245680">
    <property type="component" value="Unassembled WGS sequence"/>
</dbReference>
<dbReference type="Gene3D" id="2.60.120.10">
    <property type="entry name" value="Jelly Rolls"/>
    <property type="match status" value="1"/>
</dbReference>
<dbReference type="Pfam" id="PF12973">
    <property type="entry name" value="Cupin_7"/>
    <property type="match status" value="1"/>
</dbReference>
<dbReference type="InterPro" id="IPR025979">
    <property type="entry name" value="ChrR-like_cupin_dom"/>
</dbReference>
<keyword evidence="3" id="KW-1185">Reference proteome</keyword>
<dbReference type="AlphaFoldDB" id="A0A2V2LK16"/>
<sequence length="113" mass="12263">MAEARSFPALLAGGWRDMVFEPFRDGVEICRLVQGPPDVALLRYSPGATVPLHSHPGLETVLVLDGAQTDENGRHEVGALVVNPPGTQHSVRSDQGCTVLIQWERPVRILDDG</sequence>
<dbReference type="GO" id="GO:0016787">
    <property type="term" value="F:hydrolase activity"/>
    <property type="evidence" value="ECO:0007669"/>
    <property type="project" value="UniProtKB-KW"/>
</dbReference>
<dbReference type="RefSeq" id="WP_109811718.1">
    <property type="nucleotide sequence ID" value="NZ_QGKU01000033.1"/>
</dbReference>
<organism evidence="2 3">
    <name type="scientific">Meridianimarinicoccus roseus</name>
    <dbReference type="NCBI Taxonomy" id="2072018"/>
    <lineage>
        <taxon>Bacteria</taxon>
        <taxon>Pseudomonadati</taxon>
        <taxon>Pseudomonadota</taxon>
        <taxon>Alphaproteobacteria</taxon>
        <taxon>Rhodobacterales</taxon>
        <taxon>Paracoccaceae</taxon>
        <taxon>Meridianimarinicoccus</taxon>
    </lineage>
</organism>
<keyword evidence="2" id="KW-0378">Hydrolase</keyword>
<dbReference type="EMBL" id="QGKU01000033">
    <property type="protein sequence ID" value="PWR02669.1"/>
    <property type="molecule type" value="Genomic_DNA"/>
</dbReference>
<gene>
    <name evidence="2" type="ORF">DKT77_10860</name>
</gene>
<dbReference type="InterPro" id="IPR014710">
    <property type="entry name" value="RmlC-like_jellyroll"/>
</dbReference>
<dbReference type="InterPro" id="IPR011051">
    <property type="entry name" value="RmlC_Cupin_sf"/>
</dbReference>
<accession>A0A2V2LK16</accession>